<dbReference type="InterPro" id="IPR048428">
    <property type="entry name" value="YobI-NTPase"/>
</dbReference>
<dbReference type="Proteomes" id="UP000057134">
    <property type="component" value="Chromosome"/>
</dbReference>
<evidence type="ECO:0000256" key="1">
    <source>
        <dbReference type="SAM" id="Phobius"/>
    </source>
</evidence>
<gene>
    <name evidence="3" type="ORF">XA26_40620</name>
</gene>
<proteinExistence type="predicted"/>
<organism evidence="3 4">
    <name type="scientific">Mycolicibacterium fortuitum</name>
    <name type="common">Mycobacterium fortuitum</name>
    <dbReference type="NCBI Taxonomy" id="1766"/>
    <lineage>
        <taxon>Bacteria</taxon>
        <taxon>Bacillati</taxon>
        <taxon>Actinomycetota</taxon>
        <taxon>Actinomycetes</taxon>
        <taxon>Mycobacteriales</taxon>
        <taxon>Mycobacteriaceae</taxon>
        <taxon>Mycolicibacterium</taxon>
    </lineage>
</organism>
<dbReference type="PATRIC" id="fig|1766.6.peg.4036"/>
<evidence type="ECO:0000313" key="4">
    <source>
        <dbReference type="Proteomes" id="UP000057134"/>
    </source>
</evidence>
<feature type="domain" description="YobI-like P-loop NTPase" evidence="2">
    <location>
        <begin position="143"/>
        <end position="548"/>
    </location>
</feature>
<dbReference type="EMBL" id="CP011269">
    <property type="protein sequence ID" value="ALI27871.1"/>
    <property type="molecule type" value="Genomic_DNA"/>
</dbReference>
<keyword evidence="1" id="KW-1133">Transmembrane helix</keyword>
<evidence type="ECO:0000259" key="2">
    <source>
        <dbReference type="Pfam" id="PF20693"/>
    </source>
</evidence>
<accession>A0A0N7H929</accession>
<evidence type="ECO:0000313" key="3">
    <source>
        <dbReference type="EMBL" id="ALI27871.1"/>
    </source>
</evidence>
<feature type="transmembrane region" description="Helical" evidence="1">
    <location>
        <begin position="283"/>
        <end position="303"/>
    </location>
</feature>
<feature type="transmembrane region" description="Helical" evidence="1">
    <location>
        <begin position="236"/>
        <end position="254"/>
    </location>
</feature>
<name>A0A0N7H929_MYCFO</name>
<dbReference type="STRING" id="1766.XA26_40620"/>
<sequence length="1347" mass="148449">MRARPSPCALVSAAHHRYRATVLVLAPAGQAVDVAMREGSNSDGQCMAPMSLSMLFGGKTVGLCKDDRVHSGPRLLGTRKVKLRSQLAELSLKLHQWLATGPRGAEADAPNLRSLSPVYVADQHGDYVSVLVGELSKAAAWAPRNVALTGHYGSGKSSVLTEAQRRLENADLKVINLSLPSLGVGNGRIPRDGDPARDKTNLIQKEIVKQLLYRQKPSDAPSSRFNRLDIFRSGWAYWRAAELGIAASGLALLMKVPNKLRDSLPQAAWEWVDKHWWSSASGILQWLSLLAVFGMTFVVAMWAQRLLQQRFRVTELGAGPAKVALSETSSSYFDEYLDEIVYFFQTSKTAVVIFEDLDRFKDPHIFETLRELNLLLNNAEQTGDAPIRFVYAIRDSIFEQLDVDADEVDIDQTADVGERVLTTRAEYDFDAGETRRLMSTNRTKFFDLVIPMVPFISHRTSRDLIRQELAAIDEPKRPGHMVIDIIAVHITDMRLIKNICNEYEVFCRRILTDDGLKELTADRLFASIVYKNLYLADYEKIRDGNSRLDILYRTYLDWVSHQIAKSRADERQARSRLRHIDGLMSRHRRLGERLQEVLSARLAQSTNTSGIQVAVGRTGYNWSELVEIDFWRDYLQGRPNLKVSYPGVGNEALPFDKVQTLVGQALSLEDWTEEDRSDAETELESALAKQRSLAHGSMMKALGEPSMLVSYRGVEQSLISVAENLFDGADLVLELLRSGFIDENFTLYITQFPGQAISASAMNFIIKAVQPNKRYMEYPFGSAGSTKIGDIEAVIDAEAERLFGGQSVYNIQIFDYLLRVESDRLDKPIARLGDNATSDPKFIDAYLVSGKEPAKLVERLGATWPGIFSYLIGQGAEAGNEDLVDAALSGVSRKVTYALSPEDRVAMTEMLPNLRTITASQSLGRAADIACVLEKMDVRPHDLAAVAEPLRTEVIARSLYPLSAANLCTIVHGKEELLSLDRIKAAHGRDVYPHVLAHLPDYFRALDHLPSVPTVVEREQYVSVLGDVGDASVDAVEEVARRSSAECMLDDLSDIGATLWPPLASAHRLTLSANNVAAYIYEHGFDESIAEWLSAARAIDITGATTPLDALAVQVLNTSALTDESKLTIATSLQLAAGSVAAQDLAPTAHSILPALVQKQIVPDDPEAYRCLDAEDWSTKKALVTASKAFPTYMGSLSLGQNELYQILSAPVPDDVKDVVLDQLDAFESLGPNGARVLAEWAVTSGRTPKIEAIVTLASKAGSVSATPILKLLGAQAPTVDLELLQSALNALGRPYAQLTSPGRDRPRVPISAGVEAVLARLRREGIVSKYDENKRKSVFDISKRHS</sequence>
<dbReference type="Pfam" id="PF20693">
    <property type="entry name" value="YobI-ATPase"/>
    <property type="match status" value="1"/>
</dbReference>
<dbReference type="KEGG" id="mft:XA26_40620"/>
<reference evidence="3 4" key="1">
    <citation type="journal article" date="2015" name="MBio">
        <title>Enzymatic Degradation of Phenazines Can Generate Energy and Protect Sensitive Organisms from Toxicity.</title>
        <authorList>
            <person name="Costa K.C."/>
            <person name="Bergkessel M."/>
            <person name="Saunders S."/>
            <person name="Korlach J."/>
            <person name="Newman D.K."/>
        </authorList>
    </citation>
    <scope>NUCLEOTIDE SEQUENCE [LARGE SCALE GENOMIC DNA]</scope>
    <source>
        <strain evidence="3 4">CT6</strain>
    </source>
</reference>
<keyword evidence="4" id="KW-1185">Reference proteome</keyword>
<protein>
    <recommendedName>
        <fullName evidence="2">YobI-like P-loop NTPase domain-containing protein</fullName>
    </recommendedName>
</protein>
<keyword evidence="1" id="KW-0812">Transmembrane</keyword>
<keyword evidence="1" id="KW-0472">Membrane</keyword>